<name>A0A7X0LW11_9BACI</name>
<dbReference type="PANTHER" id="PTHR32309">
    <property type="entry name" value="TYROSINE-PROTEIN KINASE"/>
    <property type="match status" value="1"/>
</dbReference>
<gene>
    <name evidence="11" type="ORF">HNR53_002745</name>
</gene>
<dbReference type="Pfam" id="PF02706">
    <property type="entry name" value="Wzz"/>
    <property type="match status" value="1"/>
</dbReference>
<dbReference type="RefSeq" id="WP_184526788.1">
    <property type="nucleotide sequence ID" value="NZ_JACHGK010000009.1"/>
</dbReference>
<evidence type="ECO:0000256" key="7">
    <source>
        <dbReference type="SAM" id="MobiDB-lite"/>
    </source>
</evidence>
<evidence type="ECO:0000256" key="1">
    <source>
        <dbReference type="ARBA" id="ARBA00004651"/>
    </source>
</evidence>
<comment type="subcellular location">
    <subcellularLocation>
        <location evidence="1">Cell membrane</location>
        <topology evidence="1">Multi-pass membrane protein</topology>
    </subcellularLocation>
</comment>
<dbReference type="Proteomes" id="UP000531594">
    <property type="component" value="Unassembled WGS sequence"/>
</dbReference>
<keyword evidence="6 8" id="KW-0472">Membrane</keyword>
<dbReference type="EMBL" id="JACHGK010000009">
    <property type="protein sequence ID" value="MBB6446095.1"/>
    <property type="molecule type" value="Genomic_DNA"/>
</dbReference>
<feature type="domain" description="Tyrosine-protein kinase G-rich" evidence="10">
    <location>
        <begin position="144"/>
        <end position="196"/>
    </location>
</feature>
<reference evidence="11 12" key="1">
    <citation type="submission" date="2020-08" db="EMBL/GenBank/DDBJ databases">
        <title>Genomic Encyclopedia of Type Strains, Phase IV (KMG-IV): sequencing the most valuable type-strain genomes for metagenomic binning, comparative biology and taxonomic classification.</title>
        <authorList>
            <person name="Goeker M."/>
        </authorList>
    </citation>
    <scope>NUCLEOTIDE SEQUENCE [LARGE SCALE GENOMIC DNA]</scope>
    <source>
        <strain evidence="11 12">DSM 5391</strain>
    </source>
</reference>
<evidence type="ECO:0000256" key="3">
    <source>
        <dbReference type="ARBA" id="ARBA00022475"/>
    </source>
</evidence>
<dbReference type="Pfam" id="PF13807">
    <property type="entry name" value="GNVR"/>
    <property type="match status" value="1"/>
</dbReference>
<feature type="transmembrane region" description="Helical" evidence="8">
    <location>
        <begin position="177"/>
        <end position="197"/>
    </location>
</feature>
<keyword evidence="12" id="KW-1185">Reference proteome</keyword>
<evidence type="ECO:0000256" key="8">
    <source>
        <dbReference type="SAM" id="Phobius"/>
    </source>
</evidence>
<comment type="caution">
    <text evidence="11">The sequence shown here is derived from an EMBL/GenBank/DDBJ whole genome shotgun (WGS) entry which is preliminary data.</text>
</comment>
<organism evidence="11 12">
    <name type="scientific">Bacillus benzoevorans</name>
    <dbReference type="NCBI Taxonomy" id="1456"/>
    <lineage>
        <taxon>Bacteria</taxon>
        <taxon>Bacillati</taxon>
        <taxon>Bacillota</taxon>
        <taxon>Bacilli</taxon>
        <taxon>Bacillales</taxon>
        <taxon>Bacillaceae</taxon>
        <taxon>Bacillus</taxon>
    </lineage>
</organism>
<dbReference type="GO" id="GO:0004713">
    <property type="term" value="F:protein tyrosine kinase activity"/>
    <property type="evidence" value="ECO:0007669"/>
    <property type="project" value="TreeGrafter"/>
</dbReference>
<feature type="domain" description="Polysaccharide chain length determinant N-terminal" evidence="9">
    <location>
        <begin position="4"/>
        <end position="96"/>
    </location>
</feature>
<sequence>MEEETISLRELFAVLKKRFALIVIVTLLATIVSGVVSYTVLKPVYKASTQILVSQAAAGSIASLAGISLDTDAKFIETYNVILKSPYILDQVIKELDLDTSAQGLNGSVSVTQEGKSQVVSIAVENHDPAEAVIIANEIAQVFKEEISKLMRIDNIHILSPAELPENPAPIKPQPMLNMAIAFVVGLMASVGVAFLLEYLDNTIKSEQDIEKLLGLPVLGAVSNITAADEQRSSSHTNIGNLKKRGDKVEA</sequence>
<keyword evidence="3" id="KW-1003">Cell membrane</keyword>
<dbReference type="AlphaFoldDB" id="A0A7X0LW11"/>
<feature type="transmembrane region" description="Helical" evidence="8">
    <location>
        <begin position="20"/>
        <end position="41"/>
    </location>
</feature>
<evidence type="ECO:0000256" key="5">
    <source>
        <dbReference type="ARBA" id="ARBA00022989"/>
    </source>
</evidence>
<evidence type="ECO:0000256" key="6">
    <source>
        <dbReference type="ARBA" id="ARBA00023136"/>
    </source>
</evidence>
<proteinExistence type="inferred from homology"/>
<evidence type="ECO:0000313" key="11">
    <source>
        <dbReference type="EMBL" id="MBB6446095.1"/>
    </source>
</evidence>
<feature type="region of interest" description="Disordered" evidence="7">
    <location>
        <begin position="230"/>
        <end position="251"/>
    </location>
</feature>
<keyword evidence="4 8" id="KW-0812">Transmembrane</keyword>
<dbReference type="InterPro" id="IPR050445">
    <property type="entry name" value="Bact_polysacc_biosynth/exp"/>
</dbReference>
<evidence type="ECO:0000259" key="9">
    <source>
        <dbReference type="Pfam" id="PF02706"/>
    </source>
</evidence>
<evidence type="ECO:0000256" key="4">
    <source>
        <dbReference type="ARBA" id="ARBA00022692"/>
    </source>
</evidence>
<evidence type="ECO:0000313" key="12">
    <source>
        <dbReference type="Proteomes" id="UP000531594"/>
    </source>
</evidence>
<evidence type="ECO:0000256" key="2">
    <source>
        <dbReference type="ARBA" id="ARBA00006683"/>
    </source>
</evidence>
<protein>
    <submittedName>
        <fullName evidence="11">Capsular polysaccharide biosynthesis protein</fullName>
    </submittedName>
</protein>
<dbReference type="InterPro" id="IPR003856">
    <property type="entry name" value="LPS_length_determ_N"/>
</dbReference>
<accession>A0A7X0LW11</accession>
<dbReference type="PANTHER" id="PTHR32309:SF13">
    <property type="entry name" value="FERRIC ENTEROBACTIN TRANSPORT PROTEIN FEPE"/>
    <property type="match status" value="1"/>
</dbReference>
<keyword evidence="5 8" id="KW-1133">Transmembrane helix</keyword>
<feature type="compositionally biased region" description="Basic residues" evidence="7">
    <location>
        <begin position="242"/>
        <end position="251"/>
    </location>
</feature>
<evidence type="ECO:0000259" key="10">
    <source>
        <dbReference type="Pfam" id="PF13807"/>
    </source>
</evidence>
<dbReference type="InterPro" id="IPR032807">
    <property type="entry name" value="GNVR"/>
</dbReference>
<dbReference type="GO" id="GO:0005886">
    <property type="term" value="C:plasma membrane"/>
    <property type="evidence" value="ECO:0007669"/>
    <property type="project" value="UniProtKB-SubCell"/>
</dbReference>
<comment type="similarity">
    <text evidence="2">Belongs to the CpsC/CapA family.</text>
</comment>